<organism evidence="2 3">
    <name type="scientific">Helobdella robusta</name>
    <name type="common">Californian leech</name>
    <dbReference type="NCBI Taxonomy" id="6412"/>
    <lineage>
        <taxon>Eukaryota</taxon>
        <taxon>Metazoa</taxon>
        <taxon>Spiralia</taxon>
        <taxon>Lophotrochozoa</taxon>
        <taxon>Annelida</taxon>
        <taxon>Clitellata</taxon>
        <taxon>Hirudinea</taxon>
        <taxon>Rhynchobdellida</taxon>
        <taxon>Glossiphoniidae</taxon>
        <taxon>Helobdella</taxon>
    </lineage>
</organism>
<protein>
    <submittedName>
        <fullName evidence="1 2">Uncharacterized protein</fullName>
    </submittedName>
</protein>
<dbReference type="AlphaFoldDB" id="T1FA42"/>
<sequence length="212" mass="23508">MPKECYVPWSVKTSSSSHYHDAENHCANSSKSIEPLLKIKISRLKDGSSNNLEKRRSTVLNQGCDSSSCKTNETNEFCCRIAANENTIDDSEETEKEELDDGDDDDAVNFVSLSLVNNNISHSKKNCFLKKKSPVKPKIKVKNLKKFSLNRVSMFANKNASKSFKDLGSKPFKLLSSKSVGTMTDVNLLGPCQPGTFIKMPGFIWTDSAQNG</sequence>
<dbReference type="HOGENOM" id="CLU_1300892_0_0_1"/>
<reference evidence="1 3" key="2">
    <citation type="journal article" date="2013" name="Nature">
        <title>Insights into bilaterian evolution from three spiralian genomes.</title>
        <authorList>
            <person name="Simakov O."/>
            <person name="Marletaz F."/>
            <person name="Cho S.J."/>
            <person name="Edsinger-Gonzales E."/>
            <person name="Havlak P."/>
            <person name="Hellsten U."/>
            <person name="Kuo D.H."/>
            <person name="Larsson T."/>
            <person name="Lv J."/>
            <person name="Arendt D."/>
            <person name="Savage R."/>
            <person name="Osoegawa K."/>
            <person name="de Jong P."/>
            <person name="Grimwood J."/>
            <person name="Chapman J.A."/>
            <person name="Shapiro H."/>
            <person name="Aerts A."/>
            <person name="Otillar R.P."/>
            <person name="Terry A.Y."/>
            <person name="Boore J.L."/>
            <person name="Grigoriev I.V."/>
            <person name="Lindberg D.R."/>
            <person name="Seaver E.C."/>
            <person name="Weisblat D.A."/>
            <person name="Putnam N.H."/>
            <person name="Rokhsar D.S."/>
        </authorList>
    </citation>
    <scope>NUCLEOTIDE SEQUENCE</scope>
</reference>
<proteinExistence type="predicted"/>
<name>T1FA42_HELRO</name>
<dbReference type="KEGG" id="hro:HELRODRAFT_176075"/>
<dbReference type="RefSeq" id="XP_009021665.1">
    <property type="nucleotide sequence ID" value="XM_009023417.1"/>
</dbReference>
<dbReference type="GeneID" id="20205691"/>
<dbReference type="EMBL" id="AMQM01005536">
    <property type="status" value="NOT_ANNOTATED_CDS"/>
    <property type="molecule type" value="Genomic_DNA"/>
</dbReference>
<evidence type="ECO:0000313" key="2">
    <source>
        <dbReference type="EnsemblMetazoa" id="HelroP176075"/>
    </source>
</evidence>
<reference evidence="3" key="1">
    <citation type="submission" date="2012-12" db="EMBL/GenBank/DDBJ databases">
        <authorList>
            <person name="Hellsten U."/>
            <person name="Grimwood J."/>
            <person name="Chapman J.A."/>
            <person name="Shapiro H."/>
            <person name="Aerts A."/>
            <person name="Otillar R.P."/>
            <person name="Terry A.Y."/>
            <person name="Boore J.L."/>
            <person name="Simakov O."/>
            <person name="Marletaz F."/>
            <person name="Cho S.-J."/>
            <person name="Edsinger-Gonzales E."/>
            <person name="Havlak P."/>
            <person name="Kuo D.-H."/>
            <person name="Larsson T."/>
            <person name="Lv J."/>
            <person name="Arendt D."/>
            <person name="Savage R."/>
            <person name="Osoegawa K."/>
            <person name="de Jong P."/>
            <person name="Lindberg D.R."/>
            <person name="Seaver E.C."/>
            <person name="Weisblat D.A."/>
            <person name="Putnam N.H."/>
            <person name="Grigoriev I.V."/>
            <person name="Rokhsar D.S."/>
        </authorList>
    </citation>
    <scope>NUCLEOTIDE SEQUENCE</scope>
</reference>
<gene>
    <name evidence="2" type="primary">20205691</name>
    <name evidence="1" type="ORF">HELRODRAFT_176075</name>
</gene>
<dbReference type="Proteomes" id="UP000015101">
    <property type="component" value="Unassembled WGS sequence"/>
</dbReference>
<evidence type="ECO:0000313" key="3">
    <source>
        <dbReference type="Proteomes" id="UP000015101"/>
    </source>
</evidence>
<keyword evidence="3" id="KW-1185">Reference proteome</keyword>
<dbReference type="EnsemblMetazoa" id="HelroT176075">
    <property type="protein sequence ID" value="HelroP176075"/>
    <property type="gene ID" value="HelroG176075"/>
</dbReference>
<accession>T1FA42</accession>
<evidence type="ECO:0000313" key="1">
    <source>
        <dbReference type="EMBL" id="ESO00231.1"/>
    </source>
</evidence>
<reference evidence="2" key="3">
    <citation type="submission" date="2015-06" db="UniProtKB">
        <authorList>
            <consortium name="EnsemblMetazoa"/>
        </authorList>
    </citation>
    <scope>IDENTIFICATION</scope>
</reference>
<dbReference type="InParanoid" id="T1FA42"/>
<dbReference type="EMBL" id="KB096983">
    <property type="protein sequence ID" value="ESO00231.1"/>
    <property type="molecule type" value="Genomic_DNA"/>
</dbReference>
<dbReference type="CTD" id="20205691"/>